<dbReference type="EMBL" id="KV918937">
    <property type="protein sequence ID" value="OSX74649.1"/>
    <property type="molecule type" value="Genomic_DNA"/>
</dbReference>
<proteinExistence type="predicted"/>
<sequence>MTVALAGSPDAYVVSSPALCASHVALRLGADRAIPHCPAHPQDDRPTSRFHVKSLFYSLS</sequence>
<dbReference type="Proteomes" id="UP000218209">
    <property type="component" value="Unassembled WGS sequence"/>
</dbReference>
<keyword evidence="2" id="KW-1185">Reference proteome</keyword>
<organism evidence="1 2">
    <name type="scientific">Porphyra umbilicalis</name>
    <name type="common">Purple laver</name>
    <name type="synonym">Red alga</name>
    <dbReference type="NCBI Taxonomy" id="2786"/>
    <lineage>
        <taxon>Eukaryota</taxon>
        <taxon>Rhodophyta</taxon>
        <taxon>Bangiophyceae</taxon>
        <taxon>Bangiales</taxon>
        <taxon>Bangiaceae</taxon>
        <taxon>Porphyra</taxon>
    </lineage>
</organism>
<name>A0A1X6P1A3_PORUM</name>
<protein>
    <submittedName>
        <fullName evidence="1">Uncharacterized protein</fullName>
    </submittedName>
</protein>
<evidence type="ECO:0000313" key="1">
    <source>
        <dbReference type="EMBL" id="OSX74649.1"/>
    </source>
</evidence>
<gene>
    <name evidence="1" type="ORF">BU14_0275s0008</name>
</gene>
<accession>A0A1X6P1A3</accession>
<evidence type="ECO:0000313" key="2">
    <source>
        <dbReference type="Proteomes" id="UP000218209"/>
    </source>
</evidence>
<reference evidence="1 2" key="1">
    <citation type="submission" date="2017-03" db="EMBL/GenBank/DDBJ databases">
        <title>WGS assembly of Porphyra umbilicalis.</title>
        <authorList>
            <person name="Brawley S.H."/>
            <person name="Blouin N.A."/>
            <person name="Ficko-Blean E."/>
            <person name="Wheeler G.L."/>
            <person name="Lohr M."/>
            <person name="Goodson H.V."/>
            <person name="Jenkins J.W."/>
            <person name="Blaby-Haas C.E."/>
            <person name="Helliwell K.E."/>
            <person name="Chan C."/>
            <person name="Marriage T."/>
            <person name="Bhattacharya D."/>
            <person name="Klein A.S."/>
            <person name="Badis Y."/>
            <person name="Brodie J."/>
            <person name="Cao Y."/>
            <person name="Collen J."/>
            <person name="Dittami S.M."/>
            <person name="Gachon C.M."/>
            <person name="Green B.R."/>
            <person name="Karpowicz S."/>
            <person name="Kim J.W."/>
            <person name="Kudahl U."/>
            <person name="Lin S."/>
            <person name="Michel G."/>
            <person name="Mittag M."/>
            <person name="Olson B.J."/>
            <person name="Pangilinan J."/>
            <person name="Peng Y."/>
            <person name="Qiu H."/>
            <person name="Shu S."/>
            <person name="Singer J.T."/>
            <person name="Smith A.G."/>
            <person name="Sprecher B.N."/>
            <person name="Wagner V."/>
            <person name="Wang W."/>
            <person name="Wang Z.-Y."/>
            <person name="Yan J."/>
            <person name="Yarish C."/>
            <person name="Zoeuner-Riek S."/>
            <person name="Zhuang Y."/>
            <person name="Zou Y."/>
            <person name="Lindquist E.A."/>
            <person name="Grimwood J."/>
            <person name="Barry K."/>
            <person name="Rokhsar D.S."/>
            <person name="Schmutz J."/>
            <person name="Stiller J.W."/>
            <person name="Grossman A.R."/>
            <person name="Prochnik S.E."/>
        </authorList>
    </citation>
    <scope>NUCLEOTIDE SEQUENCE [LARGE SCALE GENOMIC DNA]</scope>
    <source>
        <strain evidence="1">4086291</strain>
    </source>
</reference>
<dbReference type="AlphaFoldDB" id="A0A1X6P1A3"/>